<dbReference type="RefSeq" id="WP_145068361.1">
    <property type="nucleotide sequence ID" value="NZ_CP036287.1"/>
</dbReference>
<accession>A0A518BPN0</accession>
<keyword evidence="3" id="KW-1185">Reference proteome</keyword>
<dbReference type="KEGG" id="pbap:Pla133_40440"/>
<feature type="region of interest" description="Disordered" evidence="1">
    <location>
        <begin position="393"/>
        <end position="423"/>
    </location>
</feature>
<evidence type="ECO:0000256" key="1">
    <source>
        <dbReference type="SAM" id="MobiDB-lite"/>
    </source>
</evidence>
<dbReference type="EMBL" id="CP036287">
    <property type="protein sequence ID" value="QDU68929.1"/>
    <property type="molecule type" value="Genomic_DNA"/>
</dbReference>
<reference evidence="2 3" key="1">
    <citation type="submission" date="2019-02" db="EMBL/GenBank/DDBJ databases">
        <title>Deep-cultivation of Planctomycetes and their phenomic and genomic characterization uncovers novel biology.</title>
        <authorList>
            <person name="Wiegand S."/>
            <person name="Jogler M."/>
            <person name="Boedeker C."/>
            <person name="Pinto D."/>
            <person name="Vollmers J."/>
            <person name="Rivas-Marin E."/>
            <person name="Kohn T."/>
            <person name="Peeters S.H."/>
            <person name="Heuer A."/>
            <person name="Rast P."/>
            <person name="Oberbeckmann S."/>
            <person name="Bunk B."/>
            <person name="Jeske O."/>
            <person name="Meyerdierks A."/>
            <person name="Storesund J.E."/>
            <person name="Kallscheuer N."/>
            <person name="Luecker S."/>
            <person name="Lage O.M."/>
            <person name="Pohl T."/>
            <person name="Merkel B.J."/>
            <person name="Hornburger P."/>
            <person name="Mueller R.-W."/>
            <person name="Bruemmer F."/>
            <person name="Labrenz M."/>
            <person name="Spormann A.M."/>
            <person name="Op den Camp H."/>
            <person name="Overmann J."/>
            <person name="Amann R."/>
            <person name="Jetten M.S.M."/>
            <person name="Mascher T."/>
            <person name="Medema M.H."/>
            <person name="Devos D.P."/>
            <person name="Kaster A.-K."/>
            <person name="Ovreas L."/>
            <person name="Rohde M."/>
            <person name="Galperin M.Y."/>
            <person name="Jogler C."/>
        </authorList>
    </citation>
    <scope>NUCLEOTIDE SEQUENCE [LARGE SCALE GENOMIC DNA]</scope>
    <source>
        <strain evidence="2 3">Pla133</strain>
    </source>
</reference>
<dbReference type="Proteomes" id="UP000316921">
    <property type="component" value="Chromosome"/>
</dbReference>
<evidence type="ECO:0000313" key="2">
    <source>
        <dbReference type="EMBL" id="QDU68929.1"/>
    </source>
</evidence>
<proteinExistence type="predicted"/>
<organism evidence="2 3">
    <name type="scientific">Engelhardtia mirabilis</name>
    <dbReference type="NCBI Taxonomy" id="2528011"/>
    <lineage>
        <taxon>Bacteria</taxon>
        <taxon>Pseudomonadati</taxon>
        <taxon>Planctomycetota</taxon>
        <taxon>Planctomycetia</taxon>
        <taxon>Planctomycetia incertae sedis</taxon>
        <taxon>Engelhardtia</taxon>
    </lineage>
</organism>
<dbReference type="AlphaFoldDB" id="A0A518BPN0"/>
<gene>
    <name evidence="2" type="ORF">Pla133_40440</name>
</gene>
<name>A0A518BPN0_9BACT</name>
<sequence length="555" mass="62047">MSTTREQRPWLPRFEPGQVVTAAALNQMADASQDLARFQARQFHGQGILFGLTGRLIPQTREWELGAGAAIDPLGRLIRVDKPQRVPVCSGLLDPREADAKHPHVADPGSPTENLTPVLFYRSYDVTDPISGATRREDSFEVQMVRGRVVSRTPDASRCLPLESLADLRAGDGSRLRKQFDELKARIHAEMSREQSEPFRNDTRRRLSALDLSDELSYGRPSARDVLTMAALNDIVYSLWQRARAQQYIELRGFDSDFQWPRNASNCESVEVGVPLGWLYRDELRAWRWDGRWRAGFALGLSRLELLGYSPRFVREVAADRVHALLRGLQRLRPFLPRDRDPAQSERERPMAWTLSPLQCDAGTRAWMRELRLDRPQRIASLWPLDPLRCSREAPRAAEPGPRGADSTAPMPGSGLDAARPAPSLIEPLNDPFTFCDCSEVERVDPKRQGLVALCELVGFTVAQVFGALAKQVGPGGARVKVASRPVSIADDEACEGLEFILLASFDEPLTIVTEHDSTVVLGFARAVTARARSRASGLQPEPQHVPFLRWLFQG</sequence>
<protein>
    <submittedName>
        <fullName evidence="2">Uncharacterized protein</fullName>
    </submittedName>
</protein>
<evidence type="ECO:0000313" key="3">
    <source>
        <dbReference type="Proteomes" id="UP000316921"/>
    </source>
</evidence>